<sequence length="34" mass="3695">MLYTSMSASNAASPQSILLQSCPRRALYSAKMNC</sequence>
<dbReference type="EMBL" id="GBRH01160014">
    <property type="protein sequence ID" value="JAE37882.1"/>
    <property type="molecule type" value="Transcribed_RNA"/>
</dbReference>
<accession>A0A0A9HMB1</accession>
<reference evidence="1" key="2">
    <citation type="journal article" date="2015" name="Data Brief">
        <title>Shoot transcriptome of the giant reed, Arundo donax.</title>
        <authorList>
            <person name="Barrero R.A."/>
            <person name="Guerrero F.D."/>
            <person name="Moolhuijzen P."/>
            <person name="Goolsby J.A."/>
            <person name="Tidwell J."/>
            <person name="Bellgard S.E."/>
            <person name="Bellgard M.I."/>
        </authorList>
    </citation>
    <scope>NUCLEOTIDE SEQUENCE</scope>
    <source>
        <tissue evidence="1">Shoot tissue taken approximately 20 cm above the soil surface</tissue>
    </source>
</reference>
<proteinExistence type="predicted"/>
<reference evidence="1" key="1">
    <citation type="submission" date="2014-09" db="EMBL/GenBank/DDBJ databases">
        <authorList>
            <person name="Magalhaes I.L.F."/>
            <person name="Oliveira U."/>
            <person name="Santos F.R."/>
            <person name="Vidigal T.H.D.A."/>
            <person name="Brescovit A.D."/>
            <person name="Santos A.J."/>
        </authorList>
    </citation>
    <scope>NUCLEOTIDE SEQUENCE</scope>
    <source>
        <tissue evidence="1">Shoot tissue taken approximately 20 cm above the soil surface</tissue>
    </source>
</reference>
<organism evidence="1">
    <name type="scientific">Arundo donax</name>
    <name type="common">Giant reed</name>
    <name type="synonym">Donax arundinaceus</name>
    <dbReference type="NCBI Taxonomy" id="35708"/>
    <lineage>
        <taxon>Eukaryota</taxon>
        <taxon>Viridiplantae</taxon>
        <taxon>Streptophyta</taxon>
        <taxon>Embryophyta</taxon>
        <taxon>Tracheophyta</taxon>
        <taxon>Spermatophyta</taxon>
        <taxon>Magnoliopsida</taxon>
        <taxon>Liliopsida</taxon>
        <taxon>Poales</taxon>
        <taxon>Poaceae</taxon>
        <taxon>PACMAD clade</taxon>
        <taxon>Arundinoideae</taxon>
        <taxon>Arundineae</taxon>
        <taxon>Arundo</taxon>
    </lineage>
</organism>
<protein>
    <submittedName>
        <fullName evidence="1">Uncharacterized protein</fullName>
    </submittedName>
</protein>
<evidence type="ECO:0000313" key="1">
    <source>
        <dbReference type="EMBL" id="JAE37882.1"/>
    </source>
</evidence>
<dbReference type="AlphaFoldDB" id="A0A0A9HMB1"/>
<name>A0A0A9HMB1_ARUDO</name>